<sequence>MGPFPQSGGHTYILLVMDYVPKWIEVVYCEKNDVMTVRKFLKKNILSRFGTARALINDEGGSLQPRNQENFGQSKNSSHKDWVNHLNLALWVAYRTAYKTTIGISPYAFFFEKVFHLPLKLEHKALWAYKKLIFDNHDVGKTRLLQLHELFQEWHSQAYENAKIYKEKMKA</sequence>
<dbReference type="Gene3D" id="3.30.420.10">
    <property type="entry name" value="Ribonuclease H-like superfamily/Ribonuclease H"/>
    <property type="match status" value="1"/>
</dbReference>
<dbReference type="PANTHER" id="PTHR47266">
    <property type="entry name" value="ENDONUCLEASE-RELATED"/>
    <property type="match status" value="1"/>
</dbReference>
<comment type="caution">
    <text evidence="1">The sequence shown here is derived from an EMBL/GenBank/DDBJ whole genome shotgun (WGS) entry which is preliminary data.</text>
</comment>
<dbReference type="InterPro" id="IPR036397">
    <property type="entry name" value="RNaseH_sf"/>
</dbReference>
<dbReference type="EMBL" id="SSTE01015327">
    <property type="protein sequence ID" value="KAA0043258.1"/>
    <property type="molecule type" value="Genomic_DNA"/>
</dbReference>
<evidence type="ECO:0000313" key="3">
    <source>
        <dbReference type="Proteomes" id="UP000321393"/>
    </source>
</evidence>
<proteinExistence type="predicted"/>
<dbReference type="Proteomes" id="UP000321393">
    <property type="component" value="Unassembled WGS sequence"/>
</dbReference>
<reference evidence="3 4" key="1">
    <citation type="submission" date="2019-08" db="EMBL/GenBank/DDBJ databases">
        <title>Draft genome sequences of two oriental melons (Cucumis melo L. var makuwa).</title>
        <authorList>
            <person name="Kwon S.-Y."/>
        </authorList>
    </citation>
    <scope>NUCLEOTIDE SEQUENCE [LARGE SCALE GENOMIC DNA]</scope>
    <source>
        <strain evidence="4">cv. Chang Bougi</strain>
        <strain evidence="3">cv. SW 3</strain>
        <tissue evidence="1">Leaf</tissue>
    </source>
</reference>
<evidence type="ECO:0000313" key="2">
    <source>
        <dbReference type="EMBL" id="TYK29322.1"/>
    </source>
</evidence>
<dbReference type="SUPFAM" id="SSF53098">
    <property type="entry name" value="Ribonuclease H-like"/>
    <property type="match status" value="1"/>
</dbReference>
<dbReference type="OrthoDB" id="1301103at2759"/>
<evidence type="ECO:0000313" key="1">
    <source>
        <dbReference type="EMBL" id="KAA0043258.1"/>
    </source>
</evidence>
<accession>A0A5A7TKC7</accession>
<dbReference type="Proteomes" id="UP000321947">
    <property type="component" value="Unassembled WGS sequence"/>
</dbReference>
<dbReference type="EMBL" id="SSTD01001743">
    <property type="protein sequence ID" value="TYK29322.1"/>
    <property type="molecule type" value="Genomic_DNA"/>
</dbReference>
<protein>
    <submittedName>
        <fullName evidence="1">Retrovirus-related Pol polyprotein from transposon 412 family</fullName>
    </submittedName>
</protein>
<dbReference type="AlphaFoldDB" id="A0A5A7TKC7"/>
<name>A0A5A7TKC7_CUCMM</name>
<dbReference type="InterPro" id="IPR052160">
    <property type="entry name" value="Gypsy_RT_Integrase-like"/>
</dbReference>
<evidence type="ECO:0000313" key="4">
    <source>
        <dbReference type="Proteomes" id="UP000321947"/>
    </source>
</evidence>
<gene>
    <name evidence="2" type="ORF">E5676_scaffold129G00300</name>
    <name evidence="1" type="ORF">E6C27_scaffold110G001450</name>
</gene>
<organism evidence="1 3">
    <name type="scientific">Cucumis melo var. makuwa</name>
    <name type="common">Oriental melon</name>
    <dbReference type="NCBI Taxonomy" id="1194695"/>
    <lineage>
        <taxon>Eukaryota</taxon>
        <taxon>Viridiplantae</taxon>
        <taxon>Streptophyta</taxon>
        <taxon>Embryophyta</taxon>
        <taxon>Tracheophyta</taxon>
        <taxon>Spermatophyta</taxon>
        <taxon>Magnoliopsida</taxon>
        <taxon>eudicotyledons</taxon>
        <taxon>Gunneridae</taxon>
        <taxon>Pentapetalae</taxon>
        <taxon>rosids</taxon>
        <taxon>fabids</taxon>
        <taxon>Cucurbitales</taxon>
        <taxon>Cucurbitaceae</taxon>
        <taxon>Benincaseae</taxon>
        <taxon>Cucumis</taxon>
    </lineage>
</organism>
<dbReference type="GO" id="GO:0003676">
    <property type="term" value="F:nucleic acid binding"/>
    <property type="evidence" value="ECO:0007669"/>
    <property type="project" value="InterPro"/>
</dbReference>
<dbReference type="InterPro" id="IPR012337">
    <property type="entry name" value="RNaseH-like_sf"/>
</dbReference>